<dbReference type="GO" id="GO:0043531">
    <property type="term" value="F:ADP binding"/>
    <property type="evidence" value="ECO:0007669"/>
    <property type="project" value="InterPro"/>
</dbReference>
<evidence type="ECO:0000256" key="4">
    <source>
        <dbReference type="ARBA" id="ARBA00022490"/>
    </source>
</evidence>
<dbReference type="Gene3D" id="3.40.50.300">
    <property type="entry name" value="P-loop containing nucleotide triphosphate hydrolases"/>
    <property type="match status" value="1"/>
</dbReference>
<evidence type="ECO:0000313" key="14">
    <source>
        <dbReference type="Proteomes" id="UP001161247"/>
    </source>
</evidence>
<dbReference type="Gene3D" id="1.10.10.10">
    <property type="entry name" value="Winged helix-like DNA-binding domain superfamily/Winged helix DNA-binding domain"/>
    <property type="match status" value="1"/>
</dbReference>
<evidence type="ECO:0000256" key="3">
    <source>
        <dbReference type="ARBA" id="ARBA00008894"/>
    </source>
</evidence>
<feature type="domain" description="Disease resistance protein winged helix" evidence="12">
    <location>
        <begin position="998"/>
        <end position="1068"/>
    </location>
</feature>
<dbReference type="Proteomes" id="UP001161247">
    <property type="component" value="Chromosome 9"/>
</dbReference>
<dbReference type="Gene3D" id="1.10.8.430">
    <property type="entry name" value="Helical domain of apoptotic protease-activating factors"/>
    <property type="match status" value="1"/>
</dbReference>
<dbReference type="Pfam" id="PF23559">
    <property type="entry name" value="WHD_DRP"/>
    <property type="match status" value="1"/>
</dbReference>
<dbReference type="EMBL" id="OX459126">
    <property type="protein sequence ID" value="CAI9117746.1"/>
    <property type="molecule type" value="Genomic_DNA"/>
</dbReference>
<dbReference type="PANTHER" id="PTHR23155">
    <property type="entry name" value="DISEASE RESISTANCE PROTEIN RP"/>
    <property type="match status" value="1"/>
</dbReference>
<keyword evidence="4" id="KW-0963">Cytoplasm</keyword>
<evidence type="ECO:0000256" key="8">
    <source>
        <dbReference type="ARBA" id="ARBA00022741"/>
    </source>
</evidence>
<dbReference type="FunFam" id="3.40.50.300:FF:001091">
    <property type="entry name" value="Probable disease resistance protein At1g61300"/>
    <property type="match status" value="1"/>
</dbReference>
<dbReference type="GO" id="GO:0009626">
    <property type="term" value="P:plant-type hypersensitive response"/>
    <property type="evidence" value="ECO:0007669"/>
    <property type="project" value="UniProtKB-KW"/>
</dbReference>
<keyword evidence="6" id="KW-0381">Hypersensitive response</keyword>
<dbReference type="InterPro" id="IPR002182">
    <property type="entry name" value="NB-ARC"/>
</dbReference>
<evidence type="ECO:0000256" key="7">
    <source>
        <dbReference type="ARBA" id="ARBA00022737"/>
    </source>
</evidence>
<dbReference type="GO" id="GO:0051607">
    <property type="term" value="P:defense response to virus"/>
    <property type="evidence" value="ECO:0007669"/>
    <property type="project" value="UniProtKB-ARBA"/>
</dbReference>
<keyword evidence="14" id="KW-1185">Reference proteome</keyword>
<proteinExistence type="inferred from homology"/>
<accession>A0AAV1EDH5</accession>
<keyword evidence="5" id="KW-0433">Leucine-rich repeat</keyword>
<dbReference type="GO" id="GO:0005737">
    <property type="term" value="C:cytoplasm"/>
    <property type="evidence" value="ECO:0007669"/>
    <property type="project" value="UniProtKB-SubCell"/>
</dbReference>
<evidence type="ECO:0000259" key="11">
    <source>
        <dbReference type="Pfam" id="PF00931"/>
    </source>
</evidence>
<dbReference type="InterPro" id="IPR042197">
    <property type="entry name" value="Apaf_helical"/>
</dbReference>
<organism evidence="13 14">
    <name type="scientific">Oldenlandia corymbosa var. corymbosa</name>
    <dbReference type="NCBI Taxonomy" id="529605"/>
    <lineage>
        <taxon>Eukaryota</taxon>
        <taxon>Viridiplantae</taxon>
        <taxon>Streptophyta</taxon>
        <taxon>Embryophyta</taxon>
        <taxon>Tracheophyta</taxon>
        <taxon>Spermatophyta</taxon>
        <taxon>Magnoliopsida</taxon>
        <taxon>eudicotyledons</taxon>
        <taxon>Gunneridae</taxon>
        <taxon>Pentapetalae</taxon>
        <taxon>asterids</taxon>
        <taxon>lamiids</taxon>
        <taxon>Gentianales</taxon>
        <taxon>Rubiaceae</taxon>
        <taxon>Rubioideae</taxon>
        <taxon>Spermacoceae</taxon>
        <taxon>Hedyotis-Oldenlandia complex</taxon>
        <taxon>Oldenlandia</taxon>
    </lineage>
</organism>
<dbReference type="InterPro" id="IPR027417">
    <property type="entry name" value="P-loop_NTPase"/>
</dbReference>
<evidence type="ECO:0000256" key="5">
    <source>
        <dbReference type="ARBA" id="ARBA00022614"/>
    </source>
</evidence>
<sequence>MDPTLDRSRHFVFPNVEELLIEWKELIREEKSRGCRDQGRQVTEITGDYNQMLDPIAENITQLGLDWFFLKMLWNSMEYSNAYQFVMSENLFGKIHGVADEVLRDLWSCEVGYAKFDLKRSHDVLRLLADCKRKTDELIETWIQAAVKDLSNSDICVQVSGYEDIRDLFDGFIVQNRWSYDDDAGKYVVDIKLVFLYRELSSICLLFDSLDIGKTPIETKLKIKRWQVASVILKIVVQSCDFWFNRKDTDETANVMATEMMDLLQEIDPTNLEFLRLVLAFLKTAEKTPWSRVDIFCRYLLNWFDREHLEKELLSLVSIYIGNRGKSNMQSFYAEIEAVLQEAAFVHRPVQREVAVDCKAEVLRKHKQNPDAIRQQNLSAALPPCSELLAKICFLKAEFFLKQQLTLFSDNPFFRVRGILSNLRAFKNDLCQQHGNTNYVKKSLILAEELAKEIQSLQTSLKSKRITSALVNHSLFLWLFRILFFKAESTLTELLKSSNTSIAHKMDQIQYLVKELLYFKSILTTKLEMESNPSDDETVFMQLEDVAREITLFSYSYLPDHKRFEKIVDSLPQLLDKVKRLKSKLPEISHHLPKSVFPKTFQLGFSNFLCRNIRELQKHDPETITLVKHYFEEVLLHLVSFKSFMVKVKDTDVEQGELKNLKNLIRDASYRLEFVVDSIEFDSHQSLWFYDVLEDIRLVDQQVHEIHERPRVVENENTPQMPSRIISKVTAPETNEMLVDLVDEENAIVERLTRGSSQRDVVSIVGMPGIGKSTLARKVFNNRNVECHFHRRAWCTVSQTYSKRELLLELLSHIDVLTDDISKLTDDDLMSKLRRYLLRNKYLIVMDDIWDTVAWYDLEKCFPHDNNGSRILTTSRHRDVVNKIKPDSDPHPLRPFSEVESWNLLEKKIFKGAACPKELLEVGKEIAQQCQGLPLAIVTIAGLLQKLESNKDSWIKVSKSLNSEIIRNPESRCKEILELSYTHLPEYLKACFIYLGGFLEDKDIHVCKLIRCWMAEGFIEEVEWKSLEEVAEDYLMELINRSLVNIHKRRSNGKVKTCRLHGLLLDLCHLKAKEENFQQLVTKHDEPYASFPDSEFDLEVSSKNLLAPVIFESYRLSFNVKRPHFVDSQPSGPVSRSLMFASSDSQPKCPYDISFICHNFKLLRLLDLESIMATSFPVEIGLMVQLRYLALSGYMQSIPPSISNLWKLETLVVMGSRGKVILPETIWSMVRLRHLHVNSHAAFNFLGLHKDLGSSFQLENLVTFSTPSLSCRDDRWRTLKRFPNLRKLRCIFWKSGDSSKESSEVIRWNFLTHLESLKIICYGGSPNSGDFLLPQSLVELTLSNFCLQENHLSVVGKLPNLRVLKLHAGAFEGQKWEMREEEFEKLKFLELDTMNLVEWDASYEHLPSLERLVLRNCKDLKRIPCDFASIVTLQKVQVHWCGQSVEVSAKEIGDETPEIKVDINRS</sequence>
<dbReference type="Pfam" id="PF00931">
    <property type="entry name" value="NB-ARC"/>
    <property type="match status" value="1"/>
</dbReference>
<dbReference type="InterPro" id="IPR036388">
    <property type="entry name" value="WH-like_DNA-bd_sf"/>
</dbReference>
<keyword evidence="9" id="KW-0611">Plant defense</keyword>
<evidence type="ECO:0000256" key="6">
    <source>
        <dbReference type="ARBA" id="ARBA00022667"/>
    </source>
</evidence>
<name>A0AAV1EDH5_OLDCO</name>
<evidence type="ECO:0000256" key="1">
    <source>
        <dbReference type="ARBA" id="ARBA00002074"/>
    </source>
</evidence>
<dbReference type="InterPro" id="IPR058922">
    <property type="entry name" value="WHD_DRP"/>
</dbReference>
<dbReference type="Gene3D" id="3.80.10.10">
    <property type="entry name" value="Ribonuclease Inhibitor"/>
    <property type="match status" value="1"/>
</dbReference>
<evidence type="ECO:0000256" key="2">
    <source>
        <dbReference type="ARBA" id="ARBA00004496"/>
    </source>
</evidence>
<reference evidence="13" key="1">
    <citation type="submission" date="2023-03" db="EMBL/GenBank/DDBJ databases">
        <authorList>
            <person name="Julca I."/>
        </authorList>
    </citation>
    <scope>NUCLEOTIDE SEQUENCE</scope>
</reference>
<dbReference type="PRINTS" id="PR00364">
    <property type="entry name" value="DISEASERSIST"/>
</dbReference>
<keyword evidence="7" id="KW-0677">Repeat</keyword>
<comment type="function">
    <text evidence="1">Confers resistance to late blight (Phytophthora infestans) races carrying the avirulence gene Avr1. Resistance proteins guard the plant against pathogens that contain an appropriate avirulence protein via an indirect interaction with this avirulence protein. That triggers a defense system including the hypersensitive response, which restricts the pathogen growth.</text>
</comment>
<evidence type="ECO:0000259" key="12">
    <source>
        <dbReference type="Pfam" id="PF23559"/>
    </source>
</evidence>
<keyword evidence="10" id="KW-0067">ATP-binding</keyword>
<comment type="subcellular location">
    <subcellularLocation>
        <location evidence="2">Cytoplasm</location>
    </subcellularLocation>
</comment>
<comment type="similarity">
    <text evidence="3">Belongs to the disease resistance NB-LRR family.</text>
</comment>
<evidence type="ECO:0000313" key="13">
    <source>
        <dbReference type="EMBL" id="CAI9117746.1"/>
    </source>
</evidence>
<dbReference type="GO" id="GO:0005524">
    <property type="term" value="F:ATP binding"/>
    <property type="evidence" value="ECO:0007669"/>
    <property type="project" value="UniProtKB-KW"/>
</dbReference>
<dbReference type="SUPFAM" id="SSF52540">
    <property type="entry name" value="P-loop containing nucleoside triphosphate hydrolases"/>
    <property type="match status" value="1"/>
</dbReference>
<dbReference type="FunFam" id="1.10.10.10:FF:000322">
    <property type="entry name" value="Probable disease resistance protein At1g63360"/>
    <property type="match status" value="1"/>
</dbReference>
<dbReference type="InterPro" id="IPR032675">
    <property type="entry name" value="LRR_dom_sf"/>
</dbReference>
<gene>
    <name evidence="13" type="ORF">OLC1_LOCUS23761</name>
</gene>
<evidence type="ECO:0000256" key="9">
    <source>
        <dbReference type="ARBA" id="ARBA00022821"/>
    </source>
</evidence>
<protein>
    <submittedName>
        <fullName evidence="13">OLC1v1019218C1</fullName>
    </submittedName>
</protein>
<keyword evidence="8" id="KW-0547">Nucleotide-binding</keyword>
<evidence type="ECO:0000256" key="10">
    <source>
        <dbReference type="ARBA" id="ARBA00022840"/>
    </source>
</evidence>
<dbReference type="SUPFAM" id="SSF52058">
    <property type="entry name" value="L domain-like"/>
    <property type="match status" value="1"/>
</dbReference>
<dbReference type="PANTHER" id="PTHR23155:SF1152">
    <property type="entry name" value="AAA+ ATPASE DOMAIN-CONTAINING PROTEIN"/>
    <property type="match status" value="1"/>
</dbReference>
<feature type="domain" description="NB-ARC" evidence="11">
    <location>
        <begin position="746"/>
        <end position="913"/>
    </location>
</feature>
<dbReference type="InterPro" id="IPR044974">
    <property type="entry name" value="Disease_R_plants"/>
</dbReference>